<organism evidence="1 2">
    <name type="scientific">Mycena albidolilacea</name>
    <dbReference type="NCBI Taxonomy" id="1033008"/>
    <lineage>
        <taxon>Eukaryota</taxon>
        <taxon>Fungi</taxon>
        <taxon>Dikarya</taxon>
        <taxon>Basidiomycota</taxon>
        <taxon>Agaricomycotina</taxon>
        <taxon>Agaricomycetes</taxon>
        <taxon>Agaricomycetidae</taxon>
        <taxon>Agaricales</taxon>
        <taxon>Marasmiineae</taxon>
        <taxon>Mycenaceae</taxon>
        <taxon>Mycena</taxon>
    </lineage>
</organism>
<dbReference type="Proteomes" id="UP001218218">
    <property type="component" value="Unassembled WGS sequence"/>
</dbReference>
<reference evidence="1" key="1">
    <citation type="submission" date="2023-03" db="EMBL/GenBank/DDBJ databases">
        <title>Massive genome expansion in bonnet fungi (Mycena s.s.) driven by repeated elements and novel gene families across ecological guilds.</title>
        <authorList>
            <consortium name="Lawrence Berkeley National Laboratory"/>
            <person name="Harder C.B."/>
            <person name="Miyauchi S."/>
            <person name="Viragh M."/>
            <person name="Kuo A."/>
            <person name="Thoen E."/>
            <person name="Andreopoulos B."/>
            <person name="Lu D."/>
            <person name="Skrede I."/>
            <person name="Drula E."/>
            <person name="Henrissat B."/>
            <person name="Morin E."/>
            <person name="Kohler A."/>
            <person name="Barry K."/>
            <person name="LaButti K."/>
            <person name="Morin E."/>
            <person name="Salamov A."/>
            <person name="Lipzen A."/>
            <person name="Mereny Z."/>
            <person name="Hegedus B."/>
            <person name="Baldrian P."/>
            <person name="Stursova M."/>
            <person name="Weitz H."/>
            <person name="Taylor A."/>
            <person name="Grigoriev I.V."/>
            <person name="Nagy L.G."/>
            <person name="Martin F."/>
            <person name="Kauserud H."/>
        </authorList>
    </citation>
    <scope>NUCLEOTIDE SEQUENCE</scope>
    <source>
        <strain evidence="1">CBHHK002</strain>
    </source>
</reference>
<protein>
    <submittedName>
        <fullName evidence="1">Uncharacterized protein</fullName>
    </submittedName>
</protein>
<comment type="caution">
    <text evidence="1">The sequence shown here is derived from an EMBL/GenBank/DDBJ whole genome shotgun (WGS) entry which is preliminary data.</text>
</comment>
<name>A0AAD6YWK7_9AGAR</name>
<accession>A0AAD6YWK7</accession>
<sequence>MALRRVVIRCVKSRKLRVNERYTPQIKRVKGAYTPVTPTTTLHCIPNTYYQVPDPYYIPQAPGDYMPPMLVMHVPAPPPPAPQTKTRSFIDQELILLRGCIVILGIEAVGLCVIEDIRDDEQL</sequence>
<evidence type="ECO:0000313" key="1">
    <source>
        <dbReference type="EMBL" id="KAJ7300577.1"/>
    </source>
</evidence>
<evidence type="ECO:0000313" key="2">
    <source>
        <dbReference type="Proteomes" id="UP001218218"/>
    </source>
</evidence>
<keyword evidence="2" id="KW-1185">Reference proteome</keyword>
<gene>
    <name evidence="1" type="ORF">DFH08DRAFT_828351</name>
</gene>
<proteinExistence type="predicted"/>
<dbReference type="AlphaFoldDB" id="A0AAD6YWK7"/>
<dbReference type="EMBL" id="JARIHO010000161">
    <property type="protein sequence ID" value="KAJ7300577.1"/>
    <property type="molecule type" value="Genomic_DNA"/>
</dbReference>